<evidence type="ECO:0000256" key="6">
    <source>
        <dbReference type="ARBA" id="ARBA00023235"/>
    </source>
</evidence>
<evidence type="ECO:0000256" key="5">
    <source>
        <dbReference type="ARBA" id="ARBA00014165"/>
    </source>
</evidence>
<dbReference type="GO" id="GO:0033499">
    <property type="term" value="P:galactose catabolic process via UDP-galactose, Leloir pathway"/>
    <property type="evidence" value="ECO:0007669"/>
    <property type="project" value="TreeGrafter"/>
</dbReference>
<proteinExistence type="inferred from homology"/>
<dbReference type="PANTHER" id="PTHR10091:SF0">
    <property type="entry name" value="GALACTOSE MUTAROTASE"/>
    <property type="match status" value="1"/>
</dbReference>
<feature type="binding site" evidence="10">
    <location>
        <position position="255"/>
    </location>
    <ligand>
        <name>beta-D-galactose</name>
        <dbReference type="ChEBI" id="CHEBI:27667"/>
    </ligand>
</feature>
<reference evidence="12" key="1">
    <citation type="journal article" date="2021" name="PeerJ">
        <title>Extensive microbial diversity within the chicken gut microbiome revealed by metagenomics and culture.</title>
        <authorList>
            <person name="Gilroy R."/>
            <person name="Ravi A."/>
            <person name="Getino M."/>
            <person name="Pursley I."/>
            <person name="Horton D.L."/>
            <person name="Alikhan N.F."/>
            <person name="Baker D."/>
            <person name="Gharbi K."/>
            <person name="Hall N."/>
            <person name="Watson M."/>
            <person name="Adriaenssens E.M."/>
            <person name="Foster-Nyarko E."/>
            <person name="Jarju S."/>
            <person name="Secka A."/>
            <person name="Antonio M."/>
            <person name="Oren A."/>
            <person name="Chaudhuri R.R."/>
            <person name="La Ragione R."/>
            <person name="Hildebrand F."/>
            <person name="Pallen M.J."/>
        </authorList>
    </citation>
    <scope>NUCLEOTIDE SEQUENCE</scope>
    <source>
        <strain evidence="12">ChiBcec2-3848</strain>
    </source>
</reference>
<dbReference type="InterPro" id="IPR018052">
    <property type="entry name" value="Ald1_epimerase_CS"/>
</dbReference>
<dbReference type="GO" id="GO:0004034">
    <property type="term" value="F:aldose 1-epimerase activity"/>
    <property type="evidence" value="ECO:0007669"/>
    <property type="project" value="UniProtKB-EC"/>
</dbReference>
<feature type="binding site" evidence="11">
    <location>
        <begin position="179"/>
        <end position="181"/>
    </location>
    <ligand>
        <name>beta-D-galactose</name>
        <dbReference type="ChEBI" id="CHEBI:27667"/>
    </ligand>
</feature>
<dbReference type="SUPFAM" id="SSF74650">
    <property type="entry name" value="Galactose mutarotase-like"/>
    <property type="match status" value="1"/>
</dbReference>
<comment type="pathway">
    <text evidence="2 8">Carbohydrate metabolism; hexose metabolism.</text>
</comment>
<dbReference type="InterPro" id="IPR008183">
    <property type="entry name" value="Aldose_1/G6P_1-epimerase"/>
</dbReference>
<sequence>MGILKQPFGKSKENKEVYLYEITNQNGMSIAVTDFGATLVKIVLPDRTGVPVDVALGYDCAEDYHVNGCHFGAVIGRNGNRIANAAFQIGGVNYPLAVNDNKNNLHSGPDWYRTRVWETTEVNEEENRVTFRLFSPDGDQGFPGNFTCSVAYRLTEENEVVLHYQGSADADTVANLTNHSYFNLAGHDQGAEAMLEHEVQIFAPEYTPVADSEAIPTGEIAPVAGTPMDFNTCPKTIGQDVEADFDQLKFTGGYDHNYALCRQKGEIRRAARVLSKRTGIAMEVFTDLPGMQFYIGNFIVEEKGKGGCLYHKRGGFCMETQYYPDACNQENFQTSVLKAGEPYDTVTIYKFSTED</sequence>
<evidence type="ECO:0000313" key="13">
    <source>
        <dbReference type="Proteomes" id="UP000823886"/>
    </source>
</evidence>
<evidence type="ECO:0000256" key="2">
    <source>
        <dbReference type="ARBA" id="ARBA00005028"/>
    </source>
</evidence>
<dbReference type="InterPro" id="IPR011013">
    <property type="entry name" value="Gal_mutarotase_sf_dom"/>
</dbReference>
<dbReference type="PIRSF" id="PIRSF005096">
    <property type="entry name" value="GALM"/>
    <property type="match status" value="1"/>
</dbReference>
<dbReference type="InterPro" id="IPR014718">
    <property type="entry name" value="GH-type_carb-bd"/>
</dbReference>
<dbReference type="EC" id="5.1.3.3" evidence="4 8"/>
<dbReference type="PROSITE" id="PS00545">
    <property type="entry name" value="ALDOSE_1_EPIMERASE"/>
    <property type="match status" value="1"/>
</dbReference>
<name>A0A9D2PKW4_9FIRM</name>
<dbReference type="Proteomes" id="UP000823886">
    <property type="component" value="Unassembled WGS sequence"/>
</dbReference>
<evidence type="ECO:0000256" key="3">
    <source>
        <dbReference type="ARBA" id="ARBA00006206"/>
    </source>
</evidence>
<feature type="binding site" evidence="11">
    <location>
        <begin position="80"/>
        <end position="81"/>
    </location>
    <ligand>
        <name>beta-D-galactose</name>
        <dbReference type="ChEBI" id="CHEBI:27667"/>
    </ligand>
</feature>
<dbReference type="GO" id="GO:0006006">
    <property type="term" value="P:glucose metabolic process"/>
    <property type="evidence" value="ECO:0007669"/>
    <property type="project" value="TreeGrafter"/>
</dbReference>
<gene>
    <name evidence="12" type="ORF">H9753_02105</name>
</gene>
<comment type="caution">
    <text evidence="12">The sequence shown here is derived from an EMBL/GenBank/DDBJ whole genome shotgun (WGS) entry which is preliminary data.</text>
</comment>
<accession>A0A9D2PKW4</accession>
<dbReference type="CDD" id="cd09019">
    <property type="entry name" value="galactose_mutarotase_like"/>
    <property type="match status" value="1"/>
</dbReference>
<feature type="active site" description="Proton donor" evidence="9">
    <location>
        <position position="179"/>
    </location>
</feature>
<keyword evidence="7 8" id="KW-0119">Carbohydrate metabolism</keyword>
<evidence type="ECO:0000256" key="4">
    <source>
        <dbReference type="ARBA" id="ARBA00013185"/>
    </source>
</evidence>
<dbReference type="Gene3D" id="2.70.98.10">
    <property type="match status" value="1"/>
</dbReference>
<evidence type="ECO:0000256" key="10">
    <source>
        <dbReference type="PIRSR" id="PIRSR005096-2"/>
    </source>
</evidence>
<dbReference type="AlphaFoldDB" id="A0A9D2PKW4"/>
<evidence type="ECO:0000313" key="12">
    <source>
        <dbReference type="EMBL" id="HJC62401.1"/>
    </source>
</evidence>
<dbReference type="InterPro" id="IPR047215">
    <property type="entry name" value="Galactose_mutarotase-like"/>
</dbReference>
<comment type="catalytic activity">
    <reaction evidence="1 8">
        <text>alpha-D-glucose = beta-D-glucose</text>
        <dbReference type="Rhea" id="RHEA:10264"/>
        <dbReference type="ChEBI" id="CHEBI:15903"/>
        <dbReference type="ChEBI" id="CHEBI:17925"/>
        <dbReference type="EC" id="5.1.3.3"/>
    </reaction>
</comment>
<evidence type="ECO:0000256" key="9">
    <source>
        <dbReference type="PIRSR" id="PIRSR005096-1"/>
    </source>
</evidence>
<feature type="active site" description="Proton acceptor" evidence="9">
    <location>
        <position position="319"/>
    </location>
</feature>
<dbReference type="GO" id="GO:0030246">
    <property type="term" value="F:carbohydrate binding"/>
    <property type="evidence" value="ECO:0007669"/>
    <property type="project" value="InterPro"/>
</dbReference>
<protein>
    <recommendedName>
        <fullName evidence="5 8">Aldose 1-epimerase</fullName>
        <ecNumber evidence="4 8">5.1.3.3</ecNumber>
    </recommendedName>
</protein>
<dbReference type="PANTHER" id="PTHR10091">
    <property type="entry name" value="ALDOSE-1-EPIMERASE"/>
    <property type="match status" value="1"/>
</dbReference>
<dbReference type="EMBL" id="DWVZ01000026">
    <property type="protein sequence ID" value="HJC62401.1"/>
    <property type="molecule type" value="Genomic_DNA"/>
</dbReference>
<evidence type="ECO:0000256" key="8">
    <source>
        <dbReference type="PIRNR" id="PIRNR005096"/>
    </source>
</evidence>
<dbReference type="InterPro" id="IPR015443">
    <property type="entry name" value="Aldose_1-epimerase"/>
</dbReference>
<dbReference type="Pfam" id="PF01263">
    <property type="entry name" value="Aldose_epim"/>
    <property type="match status" value="1"/>
</dbReference>
<dbReference type="NCBIfam" id="NF008277">
    <property type="entry name" value="PRK11055.1"/>
    <property type="match status" value="1"/>
</dbReference>
<keyword evidence="6 8" id="KW-0413">Isomerase</keyword>
<evidence type="ECO:0000256" key="1">
    <source>
        <dbReference type="ARBA" id="ARBA00001614"/>
    </source>
</evidence>
<evidence type="ECO:0000256" key="11">
    <source>
        <dbReference type="PIRSR" id="PIRSR005096-3"/>
    </source>
</evidence>
<evidence type="ECO:0000256" key="7">
    <source>
        <dbReference type="ARBA" id="ARBA00023277"/>
    </source>
</evidence>
<comment type="similarity">
    <text evidence="3 8">Belongs to the aldose epimerase family.</text>
</comment>
<organism evidence="12 13">
    <name type="scientific">Candidatus Blautia merdavium</name>
    <dbReference type="NCBI Taxonomy" id="2838494"/>
    <lineage>
        <taxon>Bacteria</taxon>
        <taxon>Bacillati</taxon>
        <taxon>Bacillota</taxon>
        <taxon>Clostridia</taxon>
        <taxon>Lachnospirales</taxon>
        <taxon>Lachnospiraceae</taxon>
        <taxon>Blautia</taxon>
    </lineage>
</organism>
<reference evidence="12" key="2">
    <citation type="submission" date="2021-04" db="EMBL/GenBank/DDBJ databases">
        <authorList>
            <person name="Gilroy R."/>
        </authorList>
    </citation>
    <scope>NUCLEOTIDE SEQUENCE</scope>
    <source>
        <strain evidence="12">ChiBcec2-3848</strain>
    </source>
</reference>